<organism evidence="3 4">
    <name type="scientific">Puccinia coronata f. sp. avenae</name>
    <dbReference type="NCBI Taxonomy" id="200324"/>
    <lineage>
        <taxon>Eukaryota</taxon>
        <taxon>Fungi</taxon>
        <taxon>Dikarya</taxon>
        <taxon>Basidiomycota</taxon>
        <taxon>Pucciniomycotina</taxon>
        <taxon>Pucciniomycetes</taxon>
        <taxon>Pucciniales</taxon>
        <taxon>Pucciniaceae</taxon>
        <taxon>Puccinia</taxon>
    </lineage>
</organism>
<evidence type="ECO:0000313" key="3">
    <source>
        <dbReference type="EMBL" id="PLW43939.1"/>
    </source>
</evidence>
<proteinExistence type="predicted"/>
<keyword evidence="1" id="KW-0732">Signal</keyword>
<evidence type="ECO:0000313" key="4">
    <source>
        <dbReference type="Proteomes" id="UP000235392"/>
    </source>
</evidence>
<accession>A0A2N5V1Q5</accession>
<dbReference type="EMBL" id="PGCI01001227">
    <property type="protein sequence ID" value="PLW06370.1"/>
    <property type="molecule type" value="Genomic_DNA"/>
</dbReference>
<sequence>MLLTFVTLAALLILVYGGSEHGTAIDPPVINPNSTIETFHFMRPLSWSNKDFDLLTDNNKTKVMTIKTKLKDRLFDYRFALYLTLLQSQEHLDIKINGRVIHCGIKQTYKIMKDGKNIYQLLMDPRGLKTDRWYIKKSGGLTHSYTWKRHYRGLAGYVKSDDNRKVAYFKAVTWGSESYSAVEHSKIPGSVKYEIKTNGDVPLEVLVALYTSAVVRMDPCGW</sequence>
<feature type="chain" id="PRO_5014563670" evidence="1">
    <location>
        <begin position="18"/>
        <end position="222"/>
    </location>
</feature>
<evidence type="ECO:0000256" key="1">
    <source>
        <dbReference type="SAM" id="SignalP"/>
    </source>
</evidence>
<evidence type="ECO:0000313" key="2">
    <source>
        <dbReference type="EMBL" id="PLW06370.1"/>
    </source>
</evidence>
<comment type="caution">
    <text evidence="3">The sequence shown here is derived from an EMBL/GenBank/DDBJ whole genome shotgun (WGS) entry which is preliminary data.</text>
</comment>
<dbReference type="Proteomes" id="UP000235392">
    <property type="component" value="Unassembled WGS sequence"/>
</dbReference>
<dbReference type="AlphaFoldDB" id="A0A2N5V1Q5"/>
<name>A0A2N5V1Q5_9BASI</name>
<feature type="signal peptide" evidence="1">
    <location>
        <begin position="1"/>
        <end position="17"/>
    </location>
</feature>
<reference evidence="3 4" key="1">
    <citation type="submission" date="2017-11" db="EMBL/GenBank/DDBJ databases">
        <title>De novo assembly and phasing of dikaryotic genomes from two isolates of Puccinia coronata f. sp. avenae, the causal agent of oat crown rust.</title>
        <authorList>
            <person name="Miller M.E."/>
            <person name="Zhang Y."/>
            <person name="Omidvar V."/>
            <person name="Sperschneider J."/>
            <person name="Schwessinger B."/>
            <person name="Raley C."/>
            <person name="Palmer J.M."/>
            <person name="Garnica D."/>
            <person name="Upadhyaya N."/>
            <person name="Rathjen J."/>
            <person name="Taylor J.M."/>
            <person name="Park R.F."/>
            <person name="Dodds P.N."/>
            <person name="Hirsch C.D."/>
            <person name="Kianian S.F."/>
            <person name="Figueroa M."/>
        </authorList>
    </citation>
    <scope>NUCLEOTIDE SEQUENCE [LARGE SCALE GENOMIC DNA]</scope>
    <source>
        <strain evidence="3">12SD80</strain>
    </source>
</reference>
<protein>
    <submittedName>
        <fullName evidence="3">Uncharacterized protein</fullName>
    </submittedName>
</protein>
<gene>
    <name evidence="3" type="ORF">PCASD_06471</name>
    <name evidence="2" type="ORF">PCASD_22253</name>
</gene>
<dbReference type="EMBL" id="PGCI01000062">
    <property type="protein sequence ID" value="PLW43939.1"/>
    <property type="molecule type" value="Genomic_DNA"/>
</dbReference>